<sequence length="50" mass="5999">MKNVLQRYGYLFASTMPMMCNLFFFTFLLTCVKVVFKKIFKNIGYINYNP</sequence>
<evidence type="ECO:0000313" key="2">
    <source>
        <dbReference type="Proteomes" id="UP000245870"/>
    </source>
</evidence>
<reference evidence="1 2" key="1">
    <citation type="submission" date="2018-05" db="EMBL/GenBank/DDBJ databases">
        <title>Genomic Encyclopedia of Type Strains, Phase IV (KMG-IV): sequencing the most valuable type-strain genomes for metagenomic binning, comparative biology and taxonomic classification.</title>
        <authorList>
            <person name="Goeker M."/>
        </authorList>
    </citation>
    <scope>NUCLEOTIDE SEQUENCE [LARGE SCALE GENOMIC DNA]</scope>
    <source>
        <strain evidence="1 2">DSM 100333</strain>
    </source>
</reference>
<gene>
    <name evidence="1" type="ORF">C7379_11434</name>
</gene>
<keyword evidence="2" id="KW-1185">Reference proteome</keyword>
<evidence type="ECO:0000313" key="1">
    <source>
        <dbReference type="EMBL" id="PVX52687.1"/>
    </source>
</evidence>
<proteinExistence type="predicted"/>
<protein>
    <submittedName>
        <fullName evidence="1">Uncharacterized protein</fullName>
    </submittedName>
</protein>
<comment type="caution">
    <text evidence="1">The sequence shown here is derived from an EMBL/GenBank/DDBJ whole genome shotgun (WGS) entry which is preliminary data.</text>
</comment>
<dbReference type="Proteomes" id="UP000245870">
    <property type="component" value="Unassembled WGS sequence"/>
</dbReference>
<name>A0A2U0U4W4_9BACT</name>
<organism evidence="1 2">
    <name type="scientific">Hallella colorans</name>
    <dbReference type="NCBI Taxonomy" id="1703337"/>
    <lineage>
        <taxon>Bacteria</taxon>
        <taxon>Pseudomonadati</taxon>
        <taxon>Bacteroidota</taxon>
        <taxon>Bacteroidia</taxon>
        <taxon>Bacteroidales</taxon>
        <taxon>Prevotellaceae</taxon>
        <taxon>Hallella</taxon>
    </lineage>
</organism>
<accession>A0A2U0U4W4</accession>
<dbReference type="AlphaFoldDB" id="A0A2U0U4W4"/>
<dbReference type="EMBL" id="QENY01000014">
    <property type="protein sequence ID" value="PVX52687.1"/>
    <property type="molecule type" value="Genomic_DNA"/>
</dbReference>